<sequence length="218" mass="23431">MMSKVIVRVTMFATAILLVLGIARAEVGYAEAEAAEDAKYMACSKVNATPNNLNMYRYVIGICLLRPVMSGDAVKDNIRKGCMAITDAVGATQASIREKLCGYAEDNIYYIYLGNPYAIEAIAVSVAGGVYGTKHRGGAFFAFARDAEAAGTKATQTADHFAEQYPGRINVFTVGIDRYGGTYDEAKPVDSVSGVNTAQRINTTDNYNAKAVRVYGNN</sequence>
<name>A0ABT0LI10_9GAMM</name>
<accession>A0ABT0LI10</accession>
<proteinExistence type="predicted"/>
<evidence type="ECO:0000313" key="1">
    <source>
        <dbReference type="EMBL" id="MCL1127351.1"/>
    </source>
</evidence>
<reference evidence="1 2" key="1">
    <citation type="submission" date="2022-01" db="EMBL/GenBank/DDBJ databases">
        <title>Whole genome-based taxonomy of the Shewanellaceae.</title>
        <authorList>
            <person name="Martin-Rodriguez A.J."/>
        </authorList>
    </citation>
    <scope>NUCLEOTIDE SEQUENCE [LARGE SCALE GENOMIC DNA]</scope>
    <source>
        <strain evidence="1 2">DSM 17177</strain>
    </source>
</reference>
<organism evidence="1 2">
    <name type="scientific">Shewanella surugensis</name>
    <dbReference type="NCBI Taxonomy" id="212020"/>
    <lineage>
        <taxon>Bacteria</taxon>
        <taxon>Pseudomonadati</taxon>
        <taxon>Pseudomonadota</taxon>
        <taxon>Gammaproteobacteria</taxon>
        <taxon>Alteromonadales</taxon>
        <taxon>Shewanellaceae</taxon>
        <taxon>Shewanella</taxon>
    </lineage>
</organism>
<protein>
    <submittedName>
        <fullName evidence="1">Uncharacterized protein</fullName>
    </submittedName>
</protein>
<dbReference type="RefSeq" id="WP_248942758.1">
    <property type="nucleotide sequence ID" value="NZ_JAKIKS010000148.1"/>
</dbReference>
<keyword evidence="2" id="KW-1185">Reference proteome</keyword>
<gene>
    <name evidence="1" type="ORF">L2764_23465</name>
</gene>
<comment type="caution">
    <text evidence="1">The sequence shown here is derived from an EMBL/GenBank/DDBJ whole genome shotgun (WGS) entry which is preliminary data.</text>
</comment>
<dbReference type="Proteomes" id="UP001203423">
    <property type="component" value="Unassembled WGS sequence"/>
</dbReference>
<dbReference type="EMBL" id="JAKIKS010000148">
    <property type="protein sequence ID" value="MCL1127351.1"/>
    <property type="molecule type" value="Genomic_DNA"/>
</dbReference>
<evidence type="ECO:0000313" key="2">
    <source>
        <dbReference type="Proteomes" id="UP001203423"/>
    </source>
</evidence>